<gene>
    <name evidence="2" type="ORF">Bca52824_033985</name>
</gene>
<dbReference type="EMBL" id="JAAMPC010000007">
    <property type="protein sequence ID" value="KAG2305334.1"/>
    <property type="molecule type" value="Genomic_DNA"/>
</dbReference>
<keyword evidence="3" id="KW-1185">Reference proteome</keyword>
<comment type="caution">
    <text evidence="2">The sequence shown here is derived from an EMBL/GenBank/DDBJ whole genome shotgun (WGS) entry which is preliminary data.</text>
</comment>
<evidence type="ECO:0000313" key="2">
    <source>
        <dbReference type="EMBL" id="KAG2305334.1"/>
    </source>
</evidence>
<accession>A0A8X7SJP4</accession>
<reference evidence="2 3" key="1">
    <citation type="submission" date="2020-02" db="EMBL/GenBank/DDBJ databases">
        <authorList>
            <person name="Ma Q."/>
            <person name="Huang Y."/>
            <person name="Song X."/>
            <person name="Pei D."/>
        </authorList>
    </citation>
    <scope>NUCLEOTIDE SEQUENCE [LARGE SCALE GENOMIC DNA]</scope>
    <source>
        <strain evidence="2">Sxm20200214</strain>
        <tissue evidence="2">Leaf</tissue>
    </source>
</reference>
<protein>
    <submittedName>
        <fullName evidence="2">Uncharacterized protein</fullName>
    </submittedName>
</protein>
<evidence type="ECO:0000256" key="1">
    <source>
        <dbReference type="SAM" id="MobiDB-lite"/>
    </source>
</evidence>
<feature type="region of interest" description="Disordered" evidence="1">
    <location>
        <begin position="223"/>
        <end position="263"/>
    </location>
</feature>
<name>A0A8X7SJP4_BRACI</name>
<proteinExistence type="predicted"/>
<organism evidence="2 3">
    <name type="scientific">Brassica carinata</name>
    <name type="common">Ethiopian mustard</name>
    <name type="synonym">Abyssinian cabbage</name>
    <dbReference type="NCBI Taxonomy" id="52824"/>
    <lineage>
        <taxon>Eukaryota</taxon>
        <taxon>Viridiplantae</taxon>
        <taxon>Streptophyta</taxon>
        <taxon>Embryophyta</taxon>
        <taxon>Tracheophyta</taxon>
        <taxon>Spermatophyta</taxon>
        <taxon>Magnoliopsida</taxon>
        <taxon>eudicotyledons</taxon>
        <taxon>Gunneridae</taxon>
        <taxon>Pentapetalae</taxon>
        <taxon>rosids</taxon>
        <taxon>malvids</taxon>
        <taxon>Brassicales</taxon>
        <taxon>Brassicaceae</taxon>
        <taxon>Brassiceae</taxon>
        <taxon>Brassica</taxon>
    </lineage>
</organism>
<dbReference type="Proteomes" id="UP000886595">
    <property type="component" value="Unassembled WGS sequence"/>
</dbReference>
<dbReference type="AlphaFoldDB" id="A0A8X7SJP4"/>
<evidence type="ECO:0000313" key="3">
    <source>
        <dbReference type="Proteomes" id="UP000886595"/>
    </source>
</evidence>
<sequence>MFRSTLIEKRLISVSTTGTPLSTIGMGILVKTVVGEWERLAAGIWRFNRDFTRAAHDIEMRESDQQVAIVEQIQEKYKLNNNLQPPVPVLLTYEFPYFRGEDEEYTGPPLAIRTNRDVEDFMTTRIDVASVDLYVTLGSGNIERYLQQKVDDDTVSDGDTNGPDPKTLSFRGLAKRGYFLASACVLKEICTTEELQLVMKASRILAEEVAGDSDSEFNGIASSEGGYDFEQGSSTAVTDGEPDRGDWLSGSDNTIGGRSEGYLEGERGGTFDIDIPCYADVKEVVGSEAVGDGGSPDMG</sequence>